<dbReference type="KEGG" id="gba:J421_4724"/>
<dbReference type="NCBIfam" id="TIGR03433">
    <property type="entry name" value="padR_acidobact"/>
    <property type="match status" value="1"/>
</dbReference>
<dbReference type="EMBL" id="CP007129">
    <property type="protein sequence ID" value="AHG92259.1"/>
    <property type="molecule type" value="Genomic_DNA"/>
</dbReference>
<reference evidence="2 3" key="1">
    <citation type="journal article" date="2014" name="Genome Announc.">
        <title>Genome Sequence and Methylome of Soil Bacterium Gemmatirosa kalamazoonensis KBS708T, a Member of the Rarely Cultivated Gemmatimonadetes Phylum.</title>
        <authorList>
            <person name="Debruyn J.M."/>
            <person name="Radosevich M."/>
            <person name="Wommack K.E."/>
            <person name="Polson S.W."/>
            <person name="Hauser L.J."/>
            <person name="Fawaz M.N."/>
            <person name="Korlach J."/>
            <person name="Tsai Y.C."/>
        </authorList>
    </citation>
    <scope>NUCLEOTIDE SEQUENCE [LARGE SCALE GENOMIC DNA]</scope>
    <source>
        <strain evidence="2 3">KBS708</strain>
        <plasmid evidence="3">Plasmid 1</plasmid>
    </source>
</reference>
<organism evidence="2 3">
    <name type="scientific">Gemmatirosa kalamazoonensis</name>
    <dbReference type="NCBI Taxonomy" id="861299"/>
    <lineage>
        <taxon>Bacteria</taxon>
        <taxon>Pseudomonadati</taxon>
        <taxon>Gemmatimonadota</taxon>
        <taxon>Gemmatimonadia</taxon>
        <taxon>Gemmatimonadales</taxon>
        <taxon>Gemmatimonadaceae</taxon>
        <taxon>Gemmatirosa</taxon>
    </lineage>
</organism>
<dbReference type="HOGENOM" id="CLU_063440_3_3_0"/>
<dbReference type="PANTHER" id="PTHR33169:SF14">
    <property type="entry name" value="TRANSCRIPTIONAL REGULATOR RV3488"/>
    <property type="match status" value="1"/>
</dbReference>
<dbReference type="InParanoid" id="W0RMJ2"/>
<dbReference type="InterPro" id="IPR036388">
    <property type="entry name" value="WH-like_DNA-bd_sf"/>
</dbReference>
<evidence type="ECO:0000259" key="1">
    <source>
        <dbReference type="Pfam" id="PF03551"/>
    </source>
</evidence>
<proteinExistence type="predicted"/>
<name>W0RMJ2_9BACT</name>
<geneLocation type="plasmid" evidence="2 3">
    <name>1</name>
</geneLocation>
<dbReference type="AlphaFoldDB" id="W0RMJ2"/>
<dbReference type="SUPFAM" id="SSF46785">
    <property type="entry name" value="Winged helix' DNA-binding domain"/>
    <property type="match status" value="1"/>
</dbReference>
<gene>
    <name evidence="2" type="ORF">J421_4724</name>
</gene>
<dbReference type="Proteomes" id="UP000019151">
    <property type="component" value="Plasmid 1"/>
</dbReference>
<feature type="domain" description="Transcription regulator PadR N-terminal" evidence="1">
    <location>
        <begin position="19"/>
        <end position="92"/>
    </location>
</feature>
<dbReference type="OrthoDB" id="9808017at2"/>
<protein>
    <submittedName>
        <fullName evidence="2">Transcriptional regulator, PadR-family</fullName>
    </submittedName>
</protein>
<dbReference type="PANTHER" id="PTHR33169">
    <property type="entry name" value="PADR-FAMILY TRANSCRIPTIONAL REGULATOR"/>
    <property type="match status" value="1"/>
</dbReference>
<dbReference type="Gene3D" id="1.10.10.10">
    <property type="entry name" value="Winged helix-like DNA-binding domain superfamily/Winged helix DNA-binding domain"/>
    <property type="match status" value="1"/>
</dbReference>
<keyword evidence="2" id="KW-0614">Plasmid</keyword>
<evidence type="ECO:0000313" key="3">
    <source>
        <dbReference type="Proteomes" id="UP000019151"/>
    </source>
</evidence>
<sequence length="116" mass="13482">MPLSTDRADLLQGTLEMLVLTTLTLEPMHGWGISMRLRQISGEVFEVQQGSLYPALQRMTRRGWIKSAWQATENNRRARYYELTREGRRQLDAQMAEWDRSSRAVNRVLRFALQGG</sequence>
<evidence type="ECO:0000313" key="2">
    <source>
        <dbReference type="EMBL" id="AHG92259.1"/>
    </source>
</evidence>
<keyword evidence="3" id="KW-1185">Reference proteome</keyword>
<dbReference type="RefSeq" id="WP_104023222.1">
    <property type="nucleotide sequence ID" value="NZ_CP007129.1"/>
</dbReference>
<dbReference type="InterPro" id="IPR017799">
    <property type="entry name" value="Tscrpt_reg_PadR_acidobac-type"/>
</dbReference>
<dbReference type="InterPro" id="IPR052509">
    <property type="entry name" value="Metal_resp_DNA-bind_regulator"/>
</dbReference>
<dbReference type="Pfam" id="PF03551">
    <property type="entry name" value="PadR"/>
    <property type="match status" value="1"/>
</dbReference>
<dbReference type="InterPro" id="IPR005149">
    <property type="entry name" value="Tscrpt_reg_PadR_N"/>
</dbReference>
<dbReference type="InterPro" id="IPR036390">
    <property type="entry name" value="WH_DNA-bd_sf"/>
</dbReference>
<accession>W0RMJ2</accession>